<name>A0A836CCQ9_9STRA</name>
<feature type="region of interest" description="Disordered" evidence="1">
    <location>
        <begin position="1"/>
        <end position="31"/>
    </location>
</feature>
<gene>
    <name evidence="2" type="ORF">JKP88DRAFT_222824</name>
</gene>
<evidence type="ECO:0000313" key="3">
    <source>
        <dbReference type="Proteomes" id="UP000664859"/>
    </source>
</evidence>
<proteinExistence type="predicted"/>
<reference evidence="2" key="1">
    <citation type="submission" date="2021-02" db="EMBL/GenBank/DDBJ databases">
        <title>First Annotated Genome of the Yellow-green Alga Tribonema minus.</title>
        <authorList>
            <person name="Mahan K.M."/>
        </authorList>
    </citation>
    <scope>NUCLEOTIDE SEQUENCE</scope>
    <source>
        <strain evidence="2">UTEX B ZZ1240</strain>
    </source>
</reference>
<dbReference type="AlphaFoldDB" id="A0A836CCQ9"/>
<organism evidence="2 3">
    <name type="scientific">Tribonema minus</name>
    <dbReference type="NCBI Taxonomy" id="303371"/>
    <lineage>
        <taxon>Eukaryota</taxon>
        <taxon>Sar</taxon>
        <taxon>Stramenopiles</taxon>
        <taxon>Ochrophyta</taxon>
        <taxon>PX clade</taxon>
        <taxon>Xanthophyceae</taxon>
        <taxon>Tribonematales</taxon>
        <taxon>Tribonemataceae</taxon>
        <taxon>Tribonema</taxon>
    </lineage>
</organism>
<dbReference type="EMBL" id="JAFCMP010000357">
    <property type="protein sequence ID" value="KAG5180822.1"/>
    <property type="molecule type" value="Genomic_DNA"/>
</dbReference>
<accession>A0A836CCQ9</accession>
<dbReference type="Proteomes" id="UP000664859">
    <property type="component" value="Unassembled WGS sequence"/>
</dbReference>
<evidence type="ECO:0000256" key="1">
    <source>
        <dbReference type="SAM" id="MobiDB-lite"/>
    </source>
</evidence>
<comment type="caution">
    <text evidence="2">The sequence shown here is derived from an EMBL/GenBank/DDBJ whole genome shotgun (WGS) entry which is preliminary data.</text>
</comment>
<sequence length="258" mass="27191">MLTRQQQFRRLRGRSAISRKREQEGAPKVPVSLFAPGGELAEAQQATLFKSFSDGDTTTSSQVPGSAPRLRRTVSSDCVAHQPRSIFHSTCVATAQPVPQARAEVVVLPVATLHKKAAKTVFFQNQVKVILIPVARDMAPSVRADIWWTKPELQQMQRELVASLPYGCNLRRSILSLSSIISAAEEEEGGDSETVGVLPGAFSVTGAYPALKAGLAMPPAPLAAAASAAVLVASDKLEALGIVDSFVAAPAAPATLGA</sequence>
<evidence type="ECO:0000313" key="2">
    <source>
        <dbReference type="EMBL" id="KAG5180822.1"/>
    </source>
</evidence>
<keyword evidence="3" id="KW-1185">Reference proteome</keyword>
<protein>
    <submittedName>
        <fullName evidence="2">Uncharacterized protein</fullName>
    </submittedName>
</protein>